<dbReference type="InterPro" id="IPR005234">
    <property type="entry name" value="ScpB_csome_segregation"/>
</dbReference>
<dbReference type="NCBIfam" id="TIGR00281">
    <property type="entry name" value="SMC-Scp complex subunit ScpB"/>
    <property type="match status" value="1"/>
</dbReference>
<dbReference type="PATRIC" id="fig|2340.3.peg.225"/>
<accession>A0A0B0H9D9</accession>
<dbReference type="Proteomes" id="UP000030856">
    <property type="component" value="Unassembled WGS sequence"/>
</dbReference>
<dbReference type="PANTHER" id="PTHR34298">
    <property type="entry name" value="SEGREGATION AND CONDENSATION PROTEIN B"/>
    <property type="match status" value="1"/>
</dbReference>
<dbReference type="GO" id="GO:0051304">
    <property type="term" value="P:chromosome separation"/>
    <property type="evidence" value="ECO:0007669"/>
    <property type="project" value="InterPro"/>
</dbReference>
<dbReference type="Pfam" id="PF04079">
    <property type="entry name" value="SMC_ScpB"/>
    <property type="match status" value="1"/>
</dbReference>
<evidence type="ECO:0000256" key="2">
    <source>
        <dbReference type="ARBA" id="ARBA00022618"/>
    </source>
</evidence>
<proteinExistence type="predicted"/>
<dbReference type="InterPro" id="IPR036388">
    <property type="entry name" value="WH-like_DNA-bd_sf"/>
</dbReference>
<dbReference type="Gene3D" id="1.10.10.10">
    <property type="entry name" value="Winged helix-like DNA-binding domain superfamily/Winged helix DNA-binding domain"/>
    <property type="match status" value="2"/>
</dbReference>
<evidence type="ECO:0000256" key="4">
    <source>
        <dbReference type="ARBA" id="ARBA00023306"/>
    </source>
</evidence>
<feature type="region of interest" description="Disordered" evidence="5">
    <location>
        <begin position="1"/>
        <end position="54"/>
    </location>
</feature>
<evidence type="ECO:0000256" key="1">
    <source>
        <dbReference type="ARBA" id="ARBA00022490"/>
    </source>
</evidence>
<feature type="region of interest" description="Disordered" evidence="5">
    <location>
        <begin position="260"/>
        <end position="371"/>
    </location>
</feature>
<evidence type="ECO:0000256" key="5">
    <source>
        <dbReference type="SAM" id="MobiDB-lite"/>
    </source>
</evidence>
<name>A0A0B0H9D9_SOVGS</name>
<keyword evidence="1" id="KW-0963">Cytoplasm</keyword>
<evidence type="ECO:0000256" key="3">
    <source>
        <dbReference type="ARBA" id="ARBA00022829"/>
    </source>
</evidence>
<reference evidence="6 7" key="1">
    <citation type="journal article" date="2014" name="BMC Genomics">
        <title>The genome of the intracellular bacterium of the coastal bivalve, Solemya velum: a blueprint for thriving in and out of symbiosis.</title>
        <authorList>
            <person name="Dmytrenko O."/>
            <person name="Russell S.L."/>
            <person name="Loo W.T."/>
            <person name="Fontanez K.M."/>
            <person name="Liao L."/>
            <person name="Roeselers G."/>
            <person name="Sharma R."/>
            <person name="Stewart F.J."/>
            <person name="Newton I.L."/>
            <person name="Woyke T."/>
            <person name="Wu D."/>
            <person name="Lang J.M."/>
            <person name="Eisen J.A."/>
            <person name="Cavanaugh C.M."/>
        </authorList>
    </citation>
    <scope>NUCLEOTIDE SEQUENCE [LARGE SCALE GENOMIC DNA]</scope>
    <source>
        <strain evidence="6 7">WH</strain>
    </source>
</reference>
<dbReference type="EMBL" id="JRAA01000001">
    <property type="protein sequence ID" value="KHF25710.1"/>
    <property type="molecule type" value="Genomic_DNA"/>
</dbReference>
<sequence length="371" mass="41185">MSNNNETNSEEIHTEDEAPEITDEQVNDATPLPSVEESDAVESDDESDTPAESDLKNTVEAALLAAGKPLSLDVLLSLFLDEQQPDRNELRDVLEQLQQDFEGRGIEIVEVASGWRIQVRKQYSTRISRLWEEKPGRYSRAMLETLALIAYRQPITRGEIEEIRGVAVSTNIVKTMLERDWVQVVGQRDVPGRPSLYATTREFLDYFGLKSLADLPTLSEIKDLDELNRKLNLPEPDEDIEKADAANEAVLNMDPDGHAEVDEEAESGSGDDSDLSNTEAETADRISNPDEIESDNEPDSNDESDREAPTFDVVAEAETEDGMNDPDEIESDSDLESDDESDRHGDGPPTTDLSAEAEPESETDETNVKTD</sequence>
<feature type="compositionally biased region" description="Acidic residues" evidence="5">
    <location>
        <begin position="261"/>
        <end position="274"/>
    </location>
</feature>
<dbReference type="STRING" id="2340.JV46_18830"/>
<dbReference type="GO" id="GO:0051301">
    <property type="term" value="P:cell division"/>
    <property type="evidence" value="ECO:0007669"/>
    <property type="project" value="UniProtKB-KW"/>
</dbReference>
<protein>
    <submittedName>
        <fullName evidence="6">Segregation and condensation protein B</fullName>
    </submittedName>
</protein>
<evidence type="ECO:0000313" key="6">
    <source>
        <dbReference type="EMBL" id="KHF25710.1"/>
    </source>
</evidence>
<comment type="caution">
    <text evidence="6">The sequence shown here is derived from an EMBL/GenBank/DDBJ whole genome shotgun (WGS) entry which is preliminary data.</text>
</comment>
<feature type="compositionally biased region" description="Acidic residues" evidence="5">
    <location>
        <begin position="315"/>
        <end position="340"/>
    </location>
</feature>
<dbReference type="InterPro" id="IPR036390">
    <property type="entry name" value="WH_DNA-bd_sf"/>
</dbReference>
<keyword evidence="3" id="KW-0159">Chromosome partition</keyword>
<feature type="compositionally biased region" description="Acidic residues" evidence="5">
    <location>
        <begin position="355"/>
        <end position="365"/>
    </location>
</feature>
<organism evidence="6 7">
    <name type="scientific">Solemya velum gill symbiont</name>
    <dbReference type="NCBI Taxonomy" id="2340"/>
    <lineage>
        <taxon>Bacteria</taxon>
        <taxon>Pseudomonadati</taxon>
        <taxon>Pseudomonadota</taxon>
        <taxon>Gammaproteobacteria</taxon>
        <taxon>sulfur-oxidizing symbionts</taxon>
    </lineage>
</organism>
<keyword evidence="4" id="KW-0131">Cell cycle</keyword>
<dbReference type="PANTHER" id="PTHR34298:SF2">
    <property type="entry name" value="SEGREGATION AND CONDENSATION PROTEIN B"/>
    <property type="match status" value="1"/>
</dbReference>
<feature type="compositionally biased region" description="Acidic residues" evidence="5">
    <location>
        <begin position="290"/>
        <end position="305"/>
    </location>
</feature>
<keyword evidence="7" id="KW-1185">Reference proteome</keyword>
<feature type="compositionally biased region" description="Acidic residues" evidence="5">
    <location>
        <begin position="17"/>
        <end position="26"/>
    </location>
</feature>
<dbReference type="eggNOG" id="COG1386">
    <property type="taxonomic scope" value="Bacteria"/>
</dbReference>
<gene>
    <name evidence="6" type="ORF">JV46_18830</name>
</gene>
<dbReference type="OrthoDB" id="9806226at2"/>
<dbReference type="RefSeq" id="WP_080748962.1">
    <property type="nucleotide sequence ID" value="NZ_JRAA01000001.1"/>
</dbReference>
<evidence type="ECO:0000313" key="7">
    <source>
        <dbReference type="Proteomes" id="UP000030856"/>
    </source>
</evidence>
<keyword evidence="2" id="KW-0132">Cell division</keyword>
<dbReference type="SUPFAM" id="SSF46785">
    <property type="entry name" value="Winged helix' DNA-binding domain"/>
    <property type="match status" value="2"/>
</dbReference>
<feature type="compositionally biased region" description="Acidic residues" evidence="5">
    <location>
        <begin position="36"/>
        <end position="51"/>
    </location>
</feature>
<dbReference type="AlphaFoldDB" id="A0A0B0H9D9"/>